<dbReference type="Pfam" id="PF13563">
    <property type="entry name" value="2_5_RNA_ligase2"/>
    <property type="match status" value="1"/>
</dbReference>
<sequence>MPGQTLSPARKPGAPLLVTAELPPDVLFWADGLRRAHYPPERNRLRAHVTLFHALPASVEEELVQVLKDLAASPPPPARMTGLMKLGHGTALAVESREVVEMHGVIAERMHGLLTNQDARPLRLHITIQNKVTGEAARGLQAELAPQLQPVTFRFRGFGLYAWEDGLWREIRTIPFRG</sequence>
<accession>A0A1U6IL09</accession>
<evidence type="ECO:0000313" key="2">
    <source>
        <dbReference type="Proteomes" id="UP000190989"/>
    </source>
</evidence>
<proteinExistence type="predicted"/>
<keyword evidence="1" id="KW-0436">Ligase</keyword>
<dbReference type="AlphaFoldDB" id="A0A1U6IL09"/>
<protein>
    <submittedName>
        <fullName evidence="1">2'-5' RNA ligase superfamily protein</fullName>
    </submittedName>
</protein>
<name>A0A1U6IL09_9SPHN</name>
<reference evidence="2" key="1">
    <citation type="submission" date="2017-02" db="EMBL/GenBank/DDBJ databases">
        <authorList>
            <person name="Varghese N."/>
            <person name="Submissions S."/>
        </authorList>
    </citation>
    <scope>NUCLEOTIDE SEQUENCE [LARGE SCALE GENOMIC DNA]</scope>
    <source>
        <strain evidence="2">SM117</strain>
    </source>
</reference>
<gene>
    <name evidence="1" type="ORF">SAMN06295987_108100</name>
</gene>
<dbReference type="Proteomes" id="UP000190989">
    <property type="component" value="Unassembled WGS sequence"/>
</dbReference>
<dbReference type="GO" id="GO:0016874">
    <property type="term" value="F:ligase activity"/>
    <property type="evidence" value="ECO:0007669"/>
    <property type="project" value="UniProtKB-KW"/>
</dbReference>
<organism evidence="1 2">
    <name type="scientific">Novosphingobium mathurense</name>
    <dbReference type="NCBI Taxonomy" id="428990"/>
    <lineage>
        <taxon>Bacteria</taxon>
        <taxon>Pseudomonadati</taxon>
        <taxon>Pseudomonadota</taxon>
        <taxon>Alphaproteobacteria</taxon>
        <taxon>Sphingomonadales</taxon>
        <taxon>Sphingomonadaceae</taxon>
        <taxon>Novosphingobium</taxon>
    </lineage>
</organism>
<evidence type="ECO:0000313" key="1">
    <source>
        <dbReference type="EMBL" id="SLK08698.1"/>
    </source>
</evidence>
<dbReference type="SUPFAM" id="SSF55144">
    <property type="entry name" value="LigT-like"/>
    <property type="match status" value="1"/>
</dbReference>
<keyword evidence="2" id="KW-1185">Reference proteome</keyword>
<dbReference type="EMBL" id="FVZE01000008">
    <property type="protein sequence ID" value="SLK08698.1"/>
    <property type="molecule type" value="Genomic_DNA"/>
</dbReference>
<dbReference type="STRING" id="428990.SAMN06295987_108100"/>
<dbReference type="Gene3D" id="3.90.1140.10">
    <property type="entry name" value="Cyclic phosphodiesterase"/>
    <property type="match status" value="1"/>
</dbReference>
<dbReference type="RefSeq" id="WP_245829391.1">
    <property type="nucleotide sequence ID" value="NZ_FVZE01000008.1"/>
</dbReference>
<dbReference type="InterPro" id="IPR009097">
    <property type="entry name" value="Cyclic_Pdiesterase"/>
</dbReference>